<dbReference type="WBParaSite" id="MBELARI_LOCUS8347">
    <property type="protein sequence ID" value="MBELARI_LOCUS8347"/>
    <property type="gene ID" value="MBELARI_LOCUS8347"/>
</dbReference>
<evidence type="ECO:0000313" key="2">
    <source>
        <dbReference type="Proteomes" id="UP000887575"/>
    </source>
</evidence>
<dbReference type="AlphaFoldDB" id="A0AAF3FQH1"/>
<keyword evidence="1" id="KW-0732">Signal</keyword>
<organism evidence="2 3">
    <name type="scientific">Mesorhabditis belari</name>
    <dbReference type="NCBI Taxonomy" id="2138241"/>
    <lineage>
        <taxon>Eukaryota</taxon>
        <taxon>Metazoa</taxon>
        <taxon>Ecdysozoa</taxon>
        <taxon>Nematoda</taxon>
        <taxon>Chromadorea</taxon>
        <taxon>Rhabditida</taxon>
        <taxon>Rhabditina</taxon>
        <taxon>Rhabditomorpha</taxon>
        <taxon>Rhabditoidea</taxon>
        <taxon>Rhabditidae</taxon>
        <taxon>Mesorhabditinae</taxon>
        <taxon>Mesorhabditis</taxon>
    </lineage>
</organism>
<accession>A0AAF3FQH1</accession>
<sequence>MQIDLFLLHISFFVSVKAIGCYRCVSREESLSPIARTQIRNQIDTFFVPVEARSPGCSSSIDEDTPNVELQLCSVYPFCVTLTPNLPESSEASNPYVVRGCFELTLRSHLRESLIAEQNGCFLVRSFPGVPPNATLDYIRYTLMQRESQSPASLFTTVPFNM</sequence>
<proteinExistence type="predicted"/>
<feature type="signal peptide" evidence="1">
    <location>
        <begin position="1"/>
        <end position="18"/>
    </location>
</feature>
<feature type="chain" id="PRO_5041958625" evidence="1">
    <location>
        <begin position="19"/>
        <end position="162"/>
    </location>
</feature>
<dbReference type="Proteomes" id="UP000887575">
    <property type="component" value="Unassembled WGS sequence"/>
</dbReference>
<reference evidence="3" key="1">
    <citation type="submission" date="2024-02" db="UniProtKB">
        <authorList>
            <consortium name="WormBaseParasite"/>
        </authorList>
    </citation>
    <scope>IDENTIFICATION</scope>
</reference>
<name>A0AAF3FQH1_9BILA</name>
<protein>
    <submittedName>
        <fullName evidence="3">Uncharacterized protein</fullName>
    </submittedName>
</protein>
<keyword evidence="2" id="KW-1185">Reference proteome</keyword>
<evidence type="ECO:0000256" key="1">
    <source>
        <dbReference type="SAM" id="SignalP"/>
    </source>
</evidence>
<evidence type="ECO:0000313" key="3">
    <source>
        <dbReference type="WBParaSite" id="MBELARI_LOCUS8347"/>
    </source>
</evidence>